<name>A0A538TJM0_UNCEI</name>
<feature type="transmembrane region" description="Helical" evidence="2">
    <location>
        <begin position="67"/>
        <end position="83"/>
    </location>
</feature>
<protein>
    <submittedName>
        <fullName evidence="3">Uncharacterized protein</fullName>
    </submittedName>
</protein>
<dbReference type="EMBL" id="VBOZ01000029">
    <property type="protein sequence ID" value="TMQ63812.1"/>
    <property type="molecule type" value="Genomic_DNA"/>
</dbReference>
<keyword evidence="2" id="KW-1133">Transmembrane helix</keyword>
<proteinExistence type="predicted"/>
<feature type="transmembrane region" description="Helical" evidence="2">
    <location>
        <begin position="150"/>
        <end position="167"/>
    </location>
</feature>
<keyword evidence="2" id="KW-0472">Membrane</keyword>
<reference evidence="3 4" key="1">
    <citation type="journal article" date="2019" name="Nat. Microbiol.">
        <title>Mediterranean grassland soil C-N compound turnover is dependent on rainfall and depth, and is mediated by genomically divergent microorganisms.</title>
        <authorList>
            <person name="Diamond S."/>
            <person name="Andeer P.F."/>
            <person name="Li Z."/>
            <person name="Crits-Christoph A."/>
            <person name="Burstein D."/>
            <person name="Anantharaman K."/>
            <person name="Lane K.R."/>
            <person name="Thomas B.C."/>
            <person name="Pan C."/>
            <person name="Northen T.R."/>
            <person name="Banfield J.F."/>
        </authorList>
    </citation>
    <scope>NUCLEOTIDE SEQUENCE [LARGE SCALE GENOMIC DNA]</scope>
    <source>
        <strain evidence="3">WS_9</strain>
    </source>
</reference>
<feature type="transmembrane region" description="Helical" evidence="2">
    <location>
        <begin position="179"/>
        <end position="200"/>
    </location>
</feature>
<evidence type="ECO:0000313" key="4">
    <source>
        <dbReference type="Proteomes" id="UP000317691"/>
    </source>
</evidence>
<evidence type="ECO:0000256" key="1">
    <source>
        <dbReference type="SAM" id="MobiDB-lite"/>
    </source>
</evidence>
<feature type="transmembrane region" description="Helical" evidence="2">
    <location>
        <begin position="12"/>
        <end position="31"/>
    </location>
</feature>
<comment type="caution">
    <text evidence="3">The sequence shown here is derived from an EMBL/GenBank/DDBJ whole genome shotgun (WGS) entry which is preliminary data.</text>
</comment>
<feature type="region of interest" description="Disordered" evidence="1">
    <location>
        <begin position="262"/>
        <end position="284"/>
    </location>
</feature>
<organism evidence="3 4">
    <name type="scientific">Eiseniibacteriota bacterium</name>
    <dbReference type="NCBI Taxonomy" id="2212470"/>
    <lineage>
        <taxon>Bacteria</taxon>
        <taxon>Candidatus Eiseniibacteriota</taxon>
    </lineage>
</organism>
<feature type="transmembrane region" description="Helical" evidence="2">
    <location>
        <begin position="206"/>
        <end position="225"/>
    </location>
</feature>
<feature type="transmembrane region" description="Helical" evidence="2">
    <location>
        <begin position="112"/>
        <end position="130"/>
    </location>
</feature>
<evidence type="ECO:0000313" key="3">
    <source>
        <dbReference type="EMBL" id="TMQ63812.1"/>
    </source>
</evidence>
<evidence type="ECO:0000256" key="2">
    <source>
        <dbReference type="SAM" id="Phobius"/>
    </source>
</evidence>
<sequence length="284" mass="30998">MPKSARRYFQIVIFRVGLAVMALLTAAWAGHQLREDGPVWLIASIFAASASVCLIWPLVVPAENSTMVVYSVGPAFYLAGMFLLPPGLLVLVIGFSTALSGIVYGTRAYRTVFQLSASILAFGGFALFFHLGPQPADFMFHPAPRAGLELLIATAALISLLIIRSLALRVEHGDHAPHWGAFQKTAIIEAVLCLAFSLTITVLARIHLALLSIVYVEIGAVWWFLHRYHGYVSRMKGGRMVPSVAPVWGRFDKSPRLAGEAKQEEWASARARKAASGTSRRGRL</sequence>
<accession>A0A538TJM0</accession>
<dbReference type="AlphaFoldDB" id="A0A538TJM0"/>
<keyword evidence="2" id="KW-0812">Transmembrane</keyword>
<feature type="transmembrane region" description="Helical" evidence="2">
    <location>
        <begin position="89"/>
        <end position="105"/>
    </location>
</feature>
<gene>
    <name evidence="3" type="ORF">E6K79_09205</name>
</gene>
<dbReference type="Proteomes" id="UP000317691">
    <property type="component" value="Unassembled WGS sequence"/>
</dbReference>
<feature type="transmembrane region" description="Helical" evidence="2">
    <location>
        <begin position="37"/>
        <end position="60"/>
    </location>
</feature>